<dbReference type="InterPro" id="IPR003692">
    <property type="entry name" value="Hydantoinase_B"/>
</dbReference>
<dbReference type="Pfam" id="PF02538">
    <property type="entry name" value="Hydantoinase_B"/>
    <property type="match status" value="1"/>
</dbReference>
<dbReference type="OrthoDB" id="9761586at2"/>
<name>A0A1C3WWF1_9HYPH</name>
<dbReference type="Proteomes" id="UP000199101">
    <property type="component" value="Unassembled WGS sequence"/>
</dbReference>
<dbReference type="RefSeq" id="WP_092716614.1">
    <property type="nucleotide sequence ID" value="NZ_FMAG01000008.1"/>
</dbReference>
<accession>A0A1C3WWF1</accession>
<dbReference type="AlphaFoldDB" id="A0A1C3WWF1"/>
<protein>
    <submittedName>
        <fullName evidence="2">N-methylhydantoinase B</fullName>
    </submittedName>
</protein>
<keyword evidence="3" id="KW-1185">Reference proteome</keyword>
<dbReference type="GO" id="GO:0017168">
    <property type="term" value="F:5-oxoprolinase (ATP-hydrolyzing) activity"/>
    <property type="evidence" value="ECO:0007669"/>
    <property type="project" value="TreeGrafter"/>
</dbReference>
<dbReference type="GO" id="GO:0005829">
    <property type="term" value="C:cytosol"/>
    <property type="evidence" value="ECO:0007669"/>
    <property type="project" value="TreeGrafter"/>
</dbReference>
<proteinExistence type="predicted"/>
<gene>
    <name evidence="2" type="ORF">GA0061103_6453</name>
</gene>
<dbReference type="InterPro" id="IPR045079">
    <property type="entry name" value="Oxoprolinase-like"/>
</dbReference>
<dbReference type="PANTHER" id="PTHR11365">
    <property type="entry name" value="5-OXOPROLINASE RELATED"/>
    <property type="match status" value="1"/>
</dbReference>
<evidence type="ECO:0000259" key="1">
    <source>
        <dbReference type="Pfam" id="PF02538"/>
    </source>
</evidence>
<reference evidence="3" key="1">
    <citation type="submission" date="2016-08" db="EMBL/GenBank/DDBJ databases">
        <authorList>
            <person name="Varghese N."/>
            <person name="Submissions Spin"/>
        </authorList>
    </citation>
    <scope>NUCLEOTIDE SEQUENCE [LARGE SCALE GENOMIC DNA]</scope>
    <source>
        <strain evidence="3">HAMBI 2975</strain>
    </source>
</reference>
<dbReference type="EMBL" id="FMAG01000008">
    <property type="protein sequence ID" value="SCB44319.1"/>
    <property type="molecule type" value="Genomic_DNA"/>
</dbReference>
<sequence length="550" mass="58915">MTKIDPITVEVIGSALMSIVEEMGEALVRASYSTNIKERRDCSTALFDWRGNTLCQAEHIPMHLGSFIGIIPHINKRYPADDIKPGDVFIGNDAYEGGATHLPDIVLAEPIFHGGTMVGWAVNTAHHADFADRGHAHIYQEGLRIPPVRLYREGRLQHDIQDMILLNCQVPHERLSDLRAQMSANRLCVQRMQDLCTKYGADKVLAAGDALQDYAERKMRAGIAAIPDGIYSFTDHFDSNQFPGMMKLTVDVTVKGDSIHLAFDAPPQVAAGLNVIYTALLATCYYAVKAVIDPTILPNAGLSRAITVEAPFGSLLNCKHPAAVDGRIAACQRVADLVQGALAQALPGKVTAAGNGTCTGALFTGTREDGALWVYLETIGGGAGARPAADGLSGVHVHMTNTSNLPVEALELEYPLTLLRYELVNGSAGAGAYRGGMGLRRVYRIEADCRLSVEGGRLAAYPWGLEGGLHAAGSHFGFGDGRENLSGTVELKAGQVVELVTPGGGGYGSPDGRARAAILQDLIEERISPEFAERVYGYRAEAKTRQATIA</sequence>
<dbReference type="GO" id="GO:0006749">
    <property type="term" value="P:glutathione metabolic process"/>
    <property type="evidence" value="ECO:0007669"/>
    <property type="project" value="TreeGrafter"/>
</dbReference>
<evidence type="ECO:0000313" key="3">
    <source>
        <dbReference type="Proteomes" id="UP000199101"/>
    </source>
</evidence>
<organism evidence="2 3">
    <name type="scientific">Rhizobium multihospitium</name>
    <dbReference type="NCBI Taxonomy" id="410764"/>
    <lineage>
        <taxon>Bacteria</taxon>
        <taxon>Pseudomonadati</taxon>
        <taxon>Pseudomonadota</taxon>
        <taxon>Alphaproteobacteria</taxon>
        <taxon>Hyphomicrobiales</taxon>
        <taxon>Rhizobiaceae</taxon>
        <taxon>Rhizobium/Agrobacterium group</taxon>
        <taxon>Rhizobium</taxon>
    </lineage>
</organism>
<dbReference type="PANTHER" id="PTHR11365:SF23">
    <property type="entry name" value="HYPOTHETICAL 5-OXOPROLINASE (EUROFUNG)-RELATED"/>
    <property type="match status" value="1"/>
</dbReference>
<evidence type="ECO:0000313" key="2">
    <source>
        <dbReference type="EMBL" id="SCB44319.1"/>
    </source>
</evidence>
<dbReference type="STRING" id="410764.GA0061103_6453"/>
<feature type="domain" description="Hydantoinase B/oxoprolinase" evidence="1">
    <location>
        <begin position="5"/>
        <end position="510"/>
    </location>
</feature>